<feature type="region of interest" description="Disordered" evidence="1">
    <location>
        <begin position="99"/>
        <end position="119"/>
    </location>
</feature>
<gene>
    <name evidence="2" type="ORF">GCM10009808_25220</name>
</gene>
<dbReference type="RefSeq" id="WP_344073188.1">
    <property type="nucleotide sequence ID" value="NZ_BAAAPL010000002.1"/>
</dbReference>
<reference evidence="2 3" key="1">
    <citation type="journal article" date="2019" name="Int. J. Syst. Evol. Microbiol.">
        <title>The Global Catalogue of Microorganisms (GCM) 10K type strain sequencing project: providing services to taxonomists for standard genome sequencing and annotation.</title>
        <authorList>
            <consortium name="The Broad Institute Genomics Platform"/>
            <consortium name="The Broad Institute Genome Sequencing Center for Infectious Disease"/>
            <person name="Wu L."/>
            <person name="Ma J."/>
        </authorList>
    </citation>
    <scope>NUCLEOTIDE SEQUENCE [LARGE SCALE GENOMIC DNA]</scope>
    <source>
        <strain evidence="2 3">JCM 15577</strain>
    </source>
</reference>
<dbReference type="Pfam" id="PF11903">
    <property type="entry name" value="ParD_like"/>
    <property type="match status" value="1"/>
</dbReference>
<evidence type="ECO:0000256" key="1">
    <source>
        <dbReference type="SAM" id="MobiDB-lite"/>
    </source>
</evidence>
<accession>A0ABN2IJE9</accession>
<evidence type="ECO:0000313" key="2">
    <source>
        <dbReference type="EMBL" id="GAA1706190.1"/>
    </source>
</evidence>
<keyword evidence="3" id="KW-1185">Reference proteome</keyword>
<evidence type="ECO:0000313" key="3">
    <source>
        <dbReference type="Proteomes" id="UP001501690"/>
    </source>
</evidence>
<dbReference type="Proteomes" id="UP001501690">
    <property type="component" value="Unassembled WGS sequence"/>
</dbReference>
<protein>
    <submittedName>
        <fullName evidence="2">ParD-like family protein</fullName>
    </submittedName>
</protein>
<dbReference type="InterPro" id="IPR021831">
    <property type="entry name" value="ParD-like"/>
</dbReference>
<sequence length="119" mass="13231">MAGTMPTRVDGELFEAARAAGATASRSAAQQLAHWARLGRELEASPTASLVDIRRVLEGRGSYDDLGEHEQAVVRNTWDEEIQKRRAALNLARRFQEQGRTWSEVDDDGQVVTRGENTH</sequence>
<comment type="caution">
    <text evidence="2">The sequence shown here is derived from an EMBL/GenBank/DDBJ whole genome shotgun (WGS) entry which is preliminary data.</text>
</comment>
<organism evidence="2 3">
    <name type="scientific">Microbacterium sediminicola</name>
    <dbReference type="NCBI Taxonomy" id="415210"/>
    <lineage>
        <taxon>Bacteria</taxon>
        <taxon>Bacillati</taxon>
        <taxon>Actinomycetota</taxon>
        <taxon>Actinomycetes</taxon>
        <taxon>Micrococcales</taxon>
        <taxon>Microbacteriaceae</taxon>
        <taxon>Microbacterium</taxon>
    </lineage>
</organism>
<dbReference type="EMBL" id="BAAAPL010000002">
    <property type="protein sequence ID" value="GAA1706190.1"/>
    <property type="molecule type" value="Genomic_DNA"/>
</dbReference>
<proteinExistence type="predicted"/>
<name>A0ABN2IJE9_9MICO</name>